<dbReference type="InterPro" id="IPR004448">
    <property type="entry name" value="Nitrate_reductase_NapE"/>
</dbReference>
<dbReference type="InterPro" id="IPR010649">
    <property type="entry name" value="NapE_TorE"/>
</dbReference>
<evidence type="ECO:0000256" key="1">
    <source>
        <dbReference type="SAM" id="MobiDB-lite"/>
    </source>
</evidence>
<gene>
    <name evidence="3" type="primary">napE</name>
    <name evidence="3" type="ORF">F0A17_19990</name>
</gene>
<proteinExistence type="predicted"/>
<feature type="transmembrane region" description="Helical" evidence="2">
    <location>
        <begin position="27"/>
        <end position="56"/>
    </location>
</feature>
<comment type="caution">
    <text evidence="3">The sequence shown here is derived from an EMBL/GenBank/DDBJ whole genome shotgun (WGS) entry which is preliminary data.</text>
</comment>
<evidence type="ECO:0000313" key="4">
    <source>
        <dbReference type="Proteomes" id="UP000486760"/>
    </source>
</evidence>
<keyword evidence="4" id="KW-1185">Reference proteome</keyword>
<dbReference type="Pfam" id="PF06796">
    <property type="entry name" value="NapE"/>
    <property type="match status" value="1"/>
</dbReference>
<evidence type="ECO:0000256" key="2">
    <source>
        <dbReference type="SAM" id="Phobius"/>
    </source>
</evidence>
<reference evidence="3 4" key="1">
    <citation type="submission" date="2019-08" db="EMBL/GenBank/DDBJ databases">
        <title>Bioinformatics analysis of the strain L3 and L5.</title>
        <authorList>
            <person name="Li X."/>
        </authorList>
    </citation>
    <scope>NUCLEOTIDE SEQUENCE [LARGE SCALE GENOMIC DNA]</scope>
    <source>
        <strain evidence="3 4">L5</strain>
    </source>
</reference>
<keyword evidence="2" id="KW-0812">Transmembrane</keyword>
<feature type="region of interest" description="Disordered" evidence="1">
    <location>
        <begin position="1"/>
        <end position="21"/>
    </location>
</feature>
<sequence length="67" mass="7526">MPRTTDECDTQHEINPHQDRQQKKRELLVFLFLAGVLFPVLAVLVVAGYGFAVWIFQMFTGPPGPPG</sequence>
<dbReference type="NCBIfam" id="TIGR02973">
    <property type="entry name" value="nitrate_rd_NapE"/>
    <property type="match status" value="1"/>
</dbReference>
<keyword evidence="2" id="KW-1133">Transmembrane helix</keyword>
<dbReference type="AlphaFoldDB" id="A0A7V7FWN2"/>
<protein>
    <submittedName>
        <fullName evidence="3">Periplasmic nitrate reductase, NapE protein</fullName>
    </submittedName>
</protein>
<accession>A0A7V7FWN2</accession>
<keyword evidence="2" id="KW-0472">Membrane</keyword>
<dbReference type="EMBL" id="VTPY01000009">
    <property type="protein sequence ID" value="KAA0009793.1"/>
    <property type="molecule type" value="Genomic_DNA"/>
</dbReference>
<evidence type="ECO:0000313" key="3">
    <source>
        <dbReference type="EMBL" id="KAA0009793.1"/>
    </source>
</evidence>
<organism evidence="3 4">
    <name type="scientific">Billgrantia pellis</name>
    <dbReference type="NCBI Taxonomy" id="2606936"/>
    <lineage>
        <taxon>Bacteria</taxon>
        <taxon>Pseudomonadati</taxon>
        <taxon>Pseudomonadota</taxon>
        <taxon>Gammaproteobacteria</taxon>
        <taxon>Oceanospirillales</taxon>
        <taxon>Halomonadaceae</taxon>
        <taxon>Billgrantia</taxon>
    </lineage>
</organism>
<dbReference type="RefSeq" id="WP_149330136.1">
    <property type="nucleotide sequence ID" value="NZ_VTPY01000009.1"/>
</dbReference>
<name>A0A7V7FWN2_9GAMM</name>
<dbReference type="Proteomes" id="UP000486760">
    <property type="component" value="Unassembled WGS sequence"/>
</dbReference>